<organism evidence="4">
    <name type="scientific">marine metagenome</name>
    <dbReference type="NCBI Taxonomy" id="408172"/>
    <lineage>
        <taxon>unclassified sequences</taxon>
        <taxon>metagenomes</taxon>
        <taxon>ecological metagenomes</taxon>
    </lineage>
</organism>
<sequence>IAVAVKHLASMRDILENKLGLTLEYEENLPQYNTRIAMYPVGETYLEILESDKAGTEVSEWIDKHGESLFHICLEVDDIVSALAELKAKGIKLIDETPRIGHANARIAFLDPESTGHLLIELAELSSQSEQSAHAN</sequence>
<gene>
    <name evidence="4" type="ORF">METZ01_LOCUS384080</name>
</gene>
<comment type="similarity">
    <text evidence="1">Belongs to the methylmalonyl-CoA epimerase family.</text>
</comment>
<dbReference type="InterPro" id="IPR037523">
    <property type="entry name" value="VOC_core"/>
</dbReference>
<reference evidence="4" key="1">
    <citation type="submission" date="2018-05" db="EMBL/GenBank/DDBJ databases">
        <authorList>
            <person name="Lanie J.A."/>
            <person name="Ng W.-L."/>
            <person name="Kazmierczak K.M."/>
            <person name="Andrzejewski T.M."/>
            <person name="Davidsen T.M."/>
            <person name="Wayne K.J."/>
            <person name="Tettelin H."/>
            <person name="Glass J.I."/>
            <person name="Rusch D."/>
            <person name="Podicherti R."/>
            <person name="Tsui H.-C.T."/>
            <person name="Winkler M.E."/>
        </authorList>
    </citation>
    <scope>NUCLEOTIDE SEQUENCE</scope>
</reference>
<feature type="non-terminal residue" evidence="4">
    <location>
        <position position="1"/>
    </location>
</feature>
<protein>
    <recommendedName>
        <fullName evidence="3">VOC domain-containing protein</fullName>
    </recommendedName>
</protein>
<dbReference type="Pfam" id="PF13669">
    <property type="entry name" value="Glyoxalase_4"/>
    <property type="match status" value="1"/>
</dbReference>
<dbReference type="Gene3D" id="3.10.180.10">
    <property type="entry name" value="2,3-Dihydroxybiphenyl 1,2-Dioxygenase, domain 1"/>
    <property type="match status" value="1"/>
</dbReference>
<dbReference type="PROSITE" id="PS51819">
    <property type="entry name" value="VOC"/>
    <property type="match status" value="1"/>
</dbReference>
<evidence type="ECO:0000256" key="2">
    <source>
        <dbReference type="ARBA" id="ARBA00022723"/>
    </source>
</evidence>
<dbReference type="GO" id="GO:0004493">
    <property type="term" value="F:methylmalonyl-CoA epimerase activity"/>
    <property type="evidence" value="ECO:0007669"/>
    <property type="project" value="TreeGrafter"/>
</dbReference>
<dbReference type="InterPro" id="IPR017515">
    <property type="entry name" value="MeMalonyl-CoA_epimerase"/>
</dbReference>
<dbReference type="InterPro" id="IPR051785">
    <property type="entry name" value="MMCE/EMCE_epimerase"/>
</dbReference>
<evidence type="ECO:0000313" key="4">
    <source>
        <dbReference type="EMBL" id="SVD31226.1"/>
    </source>
</evidence>
<dbReference type="GO" id="GO:0046491">
    <property type="term" value="P:L-methylmalonyl-CoA metabolic process"/>
    <property type="evidence" value="ECO:0007669"/>
    <property type="project" value="TreeGrafter"/>
</dbReference>
<accession>A0A382UAB5</accession>
<evidence type="ECO:0000259" key="3">
    <source>
        <dbReference type="PROSITE" id="PS51819"/>
    </source>
</evidence>
<keyword evidence="2" id="KW-0479">Metal-binding</keyword>
<name>A0A382UAB5_9ZZZZ</name>
<dbReference type="GO" id="GO:0046872">
    <property type="term" value="F:metal ion binding"/>
    <property type="evidence" value="ECO:0007669"/>
    <property type="project" value="UniProtKB-KW"/>
</dbReference>
<dbReference type="PANTHER" id="PTHR43048">
    <property type="entry name" value="METHYLMALONYL-COA EPIMERASE"/>
    <property type="match status" value="1"/>
</dbReference>
<feature type="domain" description="VOC" evidence="3">
    <location>
        <begin position="1"/>
        <end position="125"/>
    </location>
</feature>
<dbReference type="PANTHER" id="PTHR43048:SF3">
    <property type="entry name" value="METHYLMALONYL-COA EPIMERASE, MITOCHONDRIAL"/>
    <property type="match status" value="1"/>
</dbReference>
<evidence type="ECO:0000256" key="1">
    <source>
        <dbReference type="ARBA" id="ARBA00009308"/>
    </source>
</evidence>
<dbReference type="SUPFAM" id="SSF54593">
    <property type="entry name" value="Glyoxalase/Bleomycin resistance protein/Dihydroxybiphenyl dioxygenase"/>
    <property type="match status" value="1"/>
</dbReference>
<dbReference type="AlphaFoldDB" id="A0A382UAB5"/>
<dbReference type="EMBL" id="UINC01142720">
    <property type="protein sequence ID" value="SVD31226.1"/>
    <property type="molecule type" value="Genomic_DNA"/>
</dbReference>
<dbReference type="CDD" id="cd07249">
    <property type="entry name" value="MMCE"/>
    <property type="match status" value="1"/>
</dbReference>
<proteinExistence type="inferred from homology"/>
<dbReference type="InterPro" id="IPR029068">
    <property type="entry name" value="Glyas_Bleomycin-R_OHBP_Dase"/>
</dbReference>